<evidence type="ECO:0000313" key="10">
    <source>
        <dbReference type="EMBL" id="KUP08736.1"/>
    </source>
</evidence>
<evidence type="ECO:0000256" key="8">
    <source>
        <dbReference type="SAM" id="Phobius"/>
    </source>
</evidence>
<evidence type="ECO:0000256" key="1">
    <source>
        <dbReference type="ARBA" id="ARBA00004651"/>
    </source>
</evidence>
<dbReference type="GO" id="GO:0140359">
    <property type="term" value="F:ABC-type transporter activity"/>
    <property type="evidence" value="ECO:0007669"/>
    <property type="project" value="InterPro"/>
</dbReference>
<organism evidence="10 11">
    <name type="scientific">Bacillus coahuilensis p1.1.43</name>
    <dbReference type="NCBI Taxonomy" id="1150625"/>
    <lineage>
        <taxon>Bacteria</taxon>
        <taxon>Bacillati</taxon>
        <taxon>Bacillota</taxon>
        <taxon>Bacilli</taxon>
        <taxon>Bacillales</taxon>
        <taxon>Bacillaceae</taxon>
        <taxon>Bacillus</taxon>
    </lineage>
</organism>
<comment type="similarity">
    <text evidence="2">Belongs to the ABC-2 integral membrane protein family.</text>
</comment>
<proteinExistence type="inferred from homology"/>
<dbReference type="InterPro" id="IPR013525">
    <property type="entry name" value="ABC2_TM"/>
</dbReference>
<feature type="transmembrane region" description="Helical" evidence="8">
    <location>
        <begin position="262"/>
        <end position="286"/>
    </location>
</feature>
<evidence type="ECO:0000256" key="4">
    <source>
        <dbReference type="ARBA" id="ARBA00022475"/>
    </source>
</evidence>
<dbReference type="AlphaFoldDB" id="A0A147KBN9"/>
<dbReference type="PANTHER" id="PTHR30294:SF48">
    <property type="entry name" value="LINEARMYCIN RESISTANCE PERMEASE PROTEIN LNRM"/>
    <property type="match status" value="1"/>
</dbReference>
<evidence type="ECO:0000256" key="2">
    <source>
        <dbReference type="ARBA" id="ARBA00007783"/>
    </source>
</evidence>
<evidence type="ECO:0000259" key="9">
    <source>
        <dbReference type="PROSITE" id="PS51012"/>
    </source>
</evidence>
<evidence type="ECO:0000256" key="6">
    <source>
        <dbReference type="ARBA" id="ARBA00022989"/>
    </source>
</evidence>
<evidence type="ECO:0000256" key="3">
    <source>
        <dbReference type="ARBA" id="ARBA00022448"/>
    </source>
</evidence>
<feature type="transmembrane region" description="Helical" evidence="8">
    <location>
        <begin position="292"/>
        <end position="313"/>
    </location>
</feature>
<feature type="transmembrane region" description="Helical" evidence="8">
    <location>
        <begin position="212"/>
        <end position="232"/>
    </location>
</feature>
<feature type="transmembrane region" description="Helical" evidence="8">
    <location>
        <begin position="21"/>
        <end position="39"/>
    </location>
</feature>
<feature type="transmembrane region" description="Helical" evidence="8">
    <location>
        <begin position="325"/>
        <end position="347"/>
    </location>
</feature>
<keyword evidence="4" id="KW-1003">Cell membrane</keyword>
<keyword evidence="7 8" id="KW-0472">Membrane</keyword>
<feature type="domain" description="ABC transmembrane type-2" evidence="9">
    <location>
        <begin position="178"/>
        <end position="404"/>
    </location>
</feature>
<dbReference type="Proteomes" id="UP000074108">
    <property type="component" value="Unassembled WGS sequence"/>
</dbReference>
<keyword evidence="3" id="KW-0813">Transport</keyword>
<dbReference type="Pfam" id="PF12698">
    <property type="entry name" value="ABC2_membrane_3"/>
    <property type="match status" value="1"/>
</dbReference>
<dbReference type="PROSITE" id="PS51012">
    <property type="entry name" value="ABC_TM2"/>
    <property type="match status" value="1"/>
</dbReference>
<gene>
    <name evidence="10" type="ORF">Q75_02275</name>
</gene>
<dbReference type="PANTHER" id="PTHR30294">
    <property type="entry name" value="MEMBRANE COMPONENT OF ABC TRANSPORTER YHHJ-RELATED"/>
    <property type="match status" value="1"/>
</dbReference>
<comment type="caution">
    <text evidence="10">The sequence shown here is derived from an EMBL/GenBank/DDBJ whole genome shotgun (WGS) entry which is preliminary data.</text>
</comment>
<accession>A0A147KBN9</accession>
<feature type="transmembrane region" description="Helical" evidence="8">
    <location>
        <begin position="379"/>
        <end position="401"/>
    </location>
</feature>
<comment type="subcellular location">
    <subcellularLocation>
        <location evidence="1">Cell membrane</location>
        <topology evidence="1">Multi-pass membrane protein</topology>
    </subcellularLocation>
</comment>
<sequence length="404" mass="44067">MKSLQIAWKDFKIRIADRRGFLLMFAMPLLLTAILGMALSDSMNGEVSLPTTRVGVVLEGEDELAGEFRDNVLRSAGFNEVIEVTEVKSKHQMREDIQEENLDVGLIFPVGWSEKLTSGELLPTEMYLDPTKELQGHIVETLLSSFQSRALAVSQTSSVIVQDLRDSRAVSTGDIDFSTVINQTIEELESVAASTKSYVTLSTAGNQSITSMQYYAAGMGVMFLLFSSMVGGKSIASERSSHTLGRLMSSPTRKASIMGGKFLGTFFYSIVQFTVFILFTALVLGVHWGSNYWQVAIVAIVYSFTVSGLSLLLASLFQDEKTIDVVATISIQILAIIGGSMLPLAIFPEIIQQASNFTPNKWALSGFLDIMSGTTWTNLLMSLSILTAVGIVSIVISSISLRSR</sequence>
<dbReference type="InterPro" id="IPR047817">
    <property type="entry name" value="ABC2_TM_bact-type"/>
</dbReference>
<protein>
    <recommendedName>
        <fullName evidence="9">ABC transmembrane type-2 domain-containing protein</fullName>
    </recommendedName>
</protein>
<dbReference type="InterPro" id="IPR051449">
    <property type="entry name" value="ABC-2_transporter_component"/>
</dbReference>
<evidence type="ECO:0000256" key="7">
    <source>
        <dbReference type="ARBA" id="ARBA00023136"/>
    </source>
</evidence>
<keyword evidence="6 8" id="KW-1133">Transmembrane helix</keyword>
<dbReference type="EMBL" id="LDYG01000009">
    <property type="protein sequence ID" value="KUP08736.1"/>
    <property type="molecule type" value="Genomic_DNA"/>
</dbReference>
<dbReference type="STRING" id="1150625.Q75_02275"/>
<dbReference type="OrthoDB" id="3078158at2"/>
<dbReference type="RefSeq" id="WP_059350219.1">
    <property type="nucleotide sequence ID" value="NZ_LDYG01000009.1"/>
</dbReference>
<evidence type="ECO:0000256" key="5">
    <source>
        <dbReference type="ARBA" id="ARBA00022692"/>
    </source>
</evidence>
<dbReference type="GO" id="GO:0005886">
    <property type="term" value="C:plasma membrane"/>
    <property type="evidence" value="ECO:0007669"/>
    <property type="project" value="UniProtKB-SubCell"/>
</dbReference>
<reference evidence="10 11" key="1">
    <citation type="journal article" date="2016" name="Front. Microbiol.">
        <title>Microevolution Analysis of Bacillus coahuilensis Unveils Differences in Phosphorus Acquisition Strategies and Their Regulation.</title>
        <authorList>
            <person name="Gomez-Lunar Z."/>
            <person name="Hernandez-Gonzalez I."/>
            <person name="Rodriguez-Torres M.D."/>
            <person name="Souza V."/>
            <person name="Olmedo-Alvarez G."/>
        </authorList>
    </citation>
    <scope>NUCLEOTIDE SEQUENCE [LARGE SCALE GENOMIC DNA]</scope>
    <source>
        <strain evidence="11">p1.1.43</strain>
    </source>
</reference>
<name>A0A147KBN9_9BACI</name>
<keyword evidence="5 8" id="KW-0812">Transmembrane</keyword>
<keyword evidence="11" id="KW-1185">Reference proteome</keyword>
<dbReference type="PATRIC" id="fig|1150625.3.peg.485"/>
<evidence type="ECO:0000313" key="11">
    <source>
        <dbReference type="Proteomes" id="UP000074108"/>
    </source>
</evidence>